<sequence>MNCEGYAVGTYAGKKEIAEAGRVKGKVAVKGKVGESGLNFIDNTAITHTSLRDFTYAGVVVVQI</sequence>
<organism evidence="1 2">
    <name type="scientific">Roseburia inulinivorans</name>
    <dbReference type="NCBI Taxonomy" id="360807"/>
    <lineage>
        <taxon>Bacteria</taxon>
        <taxon>Bacillati</taxon>
        <taxon>Bacillota</taxon>
        <taxon>Clostridia</taxon>
        <taxon>Lachnospirales</taxon>
        <taxon>Lachnospiraceae</taxon>
        <taxon>Roseburia</taxon>
    </lineage>
</organism>
<dbReference type="Proteomes" id="UP000049828">
    <property type="component" value="Unassembled WGS sequence"/>
</dbReference>
<protein>
    <submittedName>
        <fullName evidence="1">Uncharacterized protein</fullName>
    </submittedName>
</protein>
<gene>
    <name evidence="1" type="ORF">RIL183_34141</name>
</gene>
<dbReference type="EMBL" id="CVRS01000126">
    <property type="protein sequence ID" value="CRL43263.1"/>
    <property type="molecule type" value="Genomic_DNA"/>
</dbReference>
<keyword evidence="2" id="KW-1185">Reference proteome</keyword>
<name>A0A0M6X2D4_9FIRM</name>
<dbReference type="RefSeq" id="WP_055040532.1">
    <property type="nucleotide sequence ID" value="NZ_CVRS01000126.1"/>
</dbReference>
<proteinExistence type="predicted"/>
<reference evidence="2" key="1">
    <citation type="submission" date="2015-05" db="EMBL/GenBank/DDBJ databases">
        <authorList>
            <consortium name="Pathogen Informatics"/>
        </authorList>
    </citation>
    <scope>NUCLEOTIDE SEQUENCE [LARGE SCALE GENOMIC DNA]</scope>
    <source>
        <strain evidence="2">L1-83</strain>
    </source>
</reference>
<accession>A0A0M6X2D4</accession>
<evidence type="ECO:0000313" key="1">
    <source>
        <dbReference type="EMBL" id="CRL43263.1"/>
    </source>
</evidence>
<dbReference type="AlphaFoldDB" id="A0A0M6X2D4"/>
<evidence type="ECO:0000313" key="2">
    <source>
        <dbReference type="Proteomes" id="UP000049828"/>
    </source>
</evidence>